<organism evidence="1 2">
    <name type="scientific">Maribacter algarum</name>
    <name type="common">ex Zhang et al. 2020</name>
    <dbReference type="NCBI Taxonomy" id="2578118"/>
    <lineage>
        <taxon>Bacteria</taxon>
        <taxon>Pseudomonadati</taxon>
        <taxon>Bacteroidota</taxon>
        <taxon>Flavobacteriia</taxon>
        <taxon>Flavobacteriales</taxon>
        <taxon>Flavobacteriaceae</taxon>
        <taxon>Maribacter</taxon>
    </lineage>
</organism>
<gene>
    <name evidence="1" type="ORF">FEE95_05320</name>
</gene>
<proteinExistence type="predicted"/>
<keyword evidence="2" id="KW-1185">Reference proteome</keyword>
<dbReference type="AlphaFoldDB" id="A0A5S3PV61"/>
<comment type="caution">
    <text evidence="1">The sequence shown here is derived from an EMBL/GenBank/DDBJ whole genome shotgun (WGS) entry which is preliminary data.</text>
</comment>
<dbReference type="EMBL" id="VATY01000001">
    <property type="protein sequence ID" value="TMM58853.1"/>
    <property type="molecule type" value="Genomic_DNA"/>
</dbReference>
<name>A0A5S3PV61_9FLAO</name>
<dbReference type="Proteomes" id="UP000310314">
    <property type="component" value="Unassembled WGS sequence"/>
</dbReference>
<sequence length="120" mass="13529">MLLVTSIGYAQVDCTGLNEADCEDAKKHEKLLVEDRENDLKEIRKELTKRRSASTWSKINKCNVDAEKLLLQISRLVRGSDGWIDQVDKLYLRYSNCLRKAQPKTTVPGGADEGEKGTAF</sequence>
<accession>A0A5S3PV61</accession>
<evidence type="ECO:0000313" key="2">
    <source>
        <dbReference type="Proteomes" id="UP000310314"/>
    </source>
</evidence>
<evidence type="ECO:0000313" key="1">
    <source>
        <dbReference type="EMBL" id="TMM58853.1"/>
    </source>
</evidence>
<reference evidence="1 2" key="1">
    <citation type="submission" date="2019-05" db="EMBL/GenBank/DDBJ databases">
        <authorList>
            <person name="Zhang J.-Y."/>
            <person name="Feg X."/>
            <person name="Du Z.-J."/>
        </authorList>
    </citation>
    <scope>NUCLEOTIDE SEQUENCE [LARGE SCALE GENOMIC DNA]</scope>
    <source>
        <strain evidence="1 2">RZ26</strain>
    </source>
</reference>
<protein>
    <submittedName>
        <fullName evidence="1">Uncharacterized protein</fullName>
    </submittedName>
</protein>